<dbReference type="GO" id="GO:0016836">
    <property type="term" value="F:hydro-lyase activity"/>
    <property type="evidence" value="ECO:0007669"/>
    <property type="project" value="UniProtKB-ARBA"/>
</dbReference>
<dbReference type="Gene3D" id="1.10.12.10">
    <property type="entry name" value="Lyase 2-enoyl-coa Hydratase, Chain A, domain 2"/>
    <property type="match status" value="1"/>
</dbReference>
<keyword evidence="2" id="KW-0456">Lyase</keyword>
<proteinExistence type="inferred from homology"/>
<dbReference type="InterPro" id="IPR018376">
    <property type="entry name" value="Enoyl-CoA_hyd/isom_CS"/>
</dbReference>
<gene>
    <name evidence="4" type="primary">echA8_4</name>
    <name evidence="4" type="ORF">BN1080_03183</name>
</gene>
<evidence type="ECO:0000313" key="4">
    <source>
        <dbReference type="EMBL" id="CEG24163.1"/>
    </source>
</evidence>
<comment type="similarity">
    <text evidence="1 3">Belongs to the enoyl-CoA hydratase/isomerase family.</text>
</comment>
<dbReference type="OrthoDB" id="9775794at2"/>
<dbReference type="InterPro" id="IPR014748">
    <property type="entry name" value="Enoyl-CoA_hydra_C"/>
</dbReference>
<name>A0A098EPD6_9BACL</name>
<dbReference type="Gene3D" id="3.90.226.10">
    <property type="entry name" value="2-enoyl-CoA Hydratase, Chain A, domain 1"/>
    <property type="match status" value="1"/>
</dbReference>
<evidence type="ECO:0000256" key="1">
    <source>
        <dbReference type="ARBA" id="ARBA00005254"/>
    </source>
</evidence>
<dbReference type="PANTHER" id="PTHR11941:SF54">
    <property type="entry name" value="ENOYL-COA HYDRATASE, MITOCHONDRIAL"/>
    <property type="match status" value="1"/>
</dbReference>
<dbReference type="SUPFAM" id="SSF52096">
    <property type="entry name" value="ClpP/crotonase"/>
    <property type="match status" value="1"/>
</dbReference>
<dbReference type="Pfam" id="PF00378">
    <property type="entry name" value="ECH_1"/>
    <property type="match status" value="1"/>
</dbReference>
<dbReference type="PANTHER" id="PTHR11941">
    <property type="entry name" value="ENOYL-COA HYDRATASE-RELATED"/>
    <property type="match status" value="1"/>
</dbReference>
<keyword evidence="5" id="KW-1185">Reference proteome</keyword>
<evidence type="ECO:0000313" key="5">
    <source>
        <dbReference type="Proteomes" id="UP000043699"/>
    </source>
</evidence>
<dbReference type="PROSITE" id="PS00166">
    <property type="entry name" value="ENOYL_COA_HYDRATASE"/>
    <property type="match status" value="1"/>
</dbReference>
<dbReference type="FunFam" id="1.10.12.10:FF:000001">
    <property type="entry name" value="Probable enoyl-CoA hydratase, mitochondrial"/>
    <property type="match status" value="1"/>
</dbReference>
<dbReference type="AlphaFoldDB" id="A0A098EPD6"/>
<dbReference type="FunFam" id="3.90.226.10:FF:000009">
    <property type="entry name" value="Carnitinyl-CoA dehydratase"/>
    <property type="match status" value="1"/>
</dbReference>
<reference evidence="4 5" key="1">
    <citation type="submission" date="2014-09" db="EMBL/GenBank/DDBJ databases">
        <authorList>
            <person name="Urmite Genomes Urmite Genomes"/>
        </authorList>
    </citation>
    <scope>NUCLEOTIDE SEQUENCE [LARGE SCALE GENOMIC DNA]</scope>
    <source>
        <strain evidence="4 5">ES2</strain>
    </source>
</reference>
<protein>
    <submittedName>
        <fullName evidence="4">Putative enoyl-CoA hydratase echA8</fullName>
    </submittedName>
</protein>
<dbReference type="EMBL" id="CCXS01000001">
    <property type="protein sequence ID" value="CEG24163.1"/>
    <property type="molecule type" value="Genomic_DNA"/>
</dbReference>
<dbReference type="InterPro" id="IPR029045">
    <property type="entry name" value="ClpP/crotonase-like_dom_sf"/>
</dbReference>
<evidence type="ECO:0000256" key="3">
    <source>
        <dbReference type="RuleBase" id="RU003707"/>
    </source>
</evidence>
<dbReference type="CDD" id="cd06558">
    <property type="entry name" value="crotonase-like"/>
    <property type="match status" value="1"/>
</dbReference>
<dbReference type="RefSeq" id="WP_052653454.1">
    <property type="nucleotide sequence ID" value="NZ_CCXS01000001.1"/>
</dbReference>
<evidence type="ECO:0000256" key="2">
    <source>
        <dbReference type="ARBA" id="ARBA00023239"/>
    </source>
</evidence>
<dbReference type="InterPro" id="IPR001753">
    <property type="entry name" value="Enoyl-CoA_hydra/iso"/>
</dbReference>
<accession>A0A098EPD6</accession>
<dbReference type="GO" id="GO:0006635">
    <property type="term" value="P:fatty acid beta-oxidation"/>
    <property type="evidence" value="ECO:0007669"/>
    <property type="project" value="TreeGrafter"/>
</dbReference>
<dbReference type="Proteomes" id="UP000043699">
    <property type="component" value="Unassembled WGS sequence"/>
</dbReference>
<sequence>MTTVLQVEKTDGYAVVTINNPPMNVISNQVFKELDEVFANLGEDEGVNAVILTGQGEKVFAAGADIKEFPLLIGQTGIQETFLETHAILHRIDQFEKPVIAMLNGLTLGGGCELVLCCDIRIAEEHVQIGLPEITLGLFPGGGGTQRLPRLIGEARAKEMMFTGESVTAEKAERIGLVNRVVPSGEGMEAARKMAKRLGRSSLPALAFIKRAVDKGLELPLEDGTDLEAAYFEKVFQTEDAKEGVQAFIEKRKPAFQNK</sequence>
<organism evidence="4 5">
    <name type="scientific">Planococcus massiliensis</name>
    <dbReference type="NCBI Taxonomy" id="1499687"/>
    <lineage>
        <taxon>Bacteria</taxon>
        <taxon>Bacillati</taxon>
        <taxon>Bacillota</taxon>
        <taxon>Bacilli</taxon>
        <taxon>Bacillales</taxon>
        <taxon>Caryophanaceae</taxon>
        <taxon>Planococcus</taxon>
    </lineage>
</organism>
<dbReference type="STRING" id="1499687.BN1080_03183"/>